<reference evidence="2" key="3">
    <citation type="submission" date="2020-12" db="UniProtKB">
        <authorList>
            <consortium name="EnsemblPlants"/>
        </authorList>
    </citation>
    <scope>IDENTIFICATION</scope>
</reference>
<accession>A0A7I3Z6S9</accession>
<keyword evidence="3" id="KW-1185">Reference proteome</keyword>
<dbReference type="AlphaFoldDB" id="A0A7I3Z6S9"/>
<feature type="transmembrane region" description="Helical" evidence="1">
    <location>
        <begin position="29"/>
        <end position="46"/>
    </location>
</feature>
<proteinExistence type="predicted"/>
<organism evidence="2 3">
    <name type="scientific">Physcomitrium patens</name>
    <name type="common">Spreading-leaved earth moss</name>
    <name type="synonym">Physcomitrella patens</name>
    <dbReference type="NCBI Taxonomy" id="3218"/>
    <lineage>
        <taxon>Eukaryota</taxon>
        <taxon>Viridiplantae</taxon>
        <taxon>Streptophyta</taxon>
        <taxon>Embryophyta</taxon>
        <taxon>Bryophyta</taxon>
        <taxon>Bryophytina</taxon>
        <taxon>Bryopsida</taxon>
        <taxon>Funariidae</taxon>
        <taxon>Funariales</taxon>
        <taxon>Funariaceae</taxon>
        <taxon>Physcomitrium</taxon>
    </lineage>
</organism>
<evidence type="ECO:0000313" key="2">
    <source>
        <dbReference type="EnsemblPlants" id="PAC:32928587.CDS.1"/>
    </source>
</evidence>
<evidence type="ECO:0000256" key="1">
    <source>
        <dbReference type="SAM" id="Phobius"/>
    </source>
</evidence>
<dbReference type="EnsemblPlants" id="Pp3c15_21563V3.1">
    <property type="protein sequence ID" value="PAC:32928587.CDS.1"/>
    <property type="gene ID" value="Pp3c15_21563"/>
</dbReference>
<name>A0A7I3Z6S9_PHYPA</name>
<sequence>MVGCFRWLVFGFLLQECLGFKLQFIVRFVVMGCLVLDLLSYISCGIRKLRRIVHSYRGVLCFLFWSSV</sequence>
<keyword evidence="1" id="KW-0812">Transmembrane</keyword>
<protein>
    <submittedName>
        <fullName evidence="2">Uncharacterized protein</fullName>
    </submittedName>
</protein>
<reference evidence="2 3" key="1">
    <citation type="journal article" date="2008" name="Science">
        <title>The Physcomitrella genome reveals evolutionary insights into the conquest of land by plants.</title>
        <authorList>
            <person name="Rensing S."/>
            <person name="Lang D."/>
            <person name="Zimmer A."/>
            <person name="Terry A."/>
            <person name="Salamov A."/>
            <person name="Shapiro H."/>
            <person name="Nishiyama T."/>
            <person name="Perroud P.-F."/>
            <person name="Lindquist E."/>
            <person name="Kamisugi Y."/>
            <person name="Tanahashi T."/>
            <person name="Sakakibara K."/>
            <person name="Fujita T."/>
            <person name="Oishi K."/>
            <person name="Shin-I T."/>
            <person name="Kuroki Y."/>
            <person name="Toyoda A."/>
            <person name="Suzuki Y."/>
            <person name="Hashimoto A."/>
            <person name="Yamaguchi K."/>
            <person name="Sugano A."/>
            <person name="Kohara Y."/>
            <person name="Fujiyama A."/>
            <person name="Anterola A."/>
            <person name="Aoki S."/>
            <person name="Ashton N."/>
            <person name="Barbazuk W.B."/>
            <person name="Barker E."/>
            <person name="Bennetzen J."/>
            <person name="Bezanilla M."/>
            <person name="Blankenship R."/>
            <person name="Cho S.H."/>
            <person name="Dutcher S."/>
            <person name="Estelle M."/>
            <person name="Fawcett J.A."/>
            <person name="Gundlach H."/>
            <person name="Hanada K."/>
            <person name="Heyl A."/>
            <person name="Hicks K.A."/>
            <person name="Hugh J."/>
            <person name="Lohr M."/>
            <person name="Mayer K."/>
            <person name="Melkozernov A."/>
            <person name="Murata T."/>
            <person name="Nelson D."/>
            <person name="Pils B."/>
            <person name="Prigge M."/>
            <person name="Reiss B."/>
            <person name="Renner T."/>
            <person name="Rombauts S."/>
            <person name="Rushton P."/>
            <person name="Sanderfoot A."/>
            <person name="Schween G."/>
            <person name="Shiu S.-H."/>
            <person name="Stueber K."/>
            <person name="Theodoulou F.L."/>
            <person name="Tu H."/>
            <person name="Van de Peer Y."/>
            <person name="Verrier P.J."/>
            <person name="Waters E."/>
            <person name="Wood A."/>
            <person name="Yang L."/>
            <person name="Cove D."/>
            <person name="Cuming A."/>
            <person name="Hasebe M."/>
            <person name="Lucas S."/>
            <person name="Mishler D.B."/>
            <person name="Reski R."/>
            <person name="Grigoriev I."/>
            <person name="Quatrano R.S."/>
            <person name="Boore J.L."/>
        </authorList>
    </citation>
    <scope>NUCLEOTIDE SEQUENCE [LARGE SCALE GENOMIC DNA]</scope>
    <source>
        <strain evidence="2 3">cv. Gransden 2004</strain>
    </source>
</reference>
<keyword evidence="1" id="KW-1133">Transmembrane helix</keyword>
<dbReference type="InParanoid" id="A0A7I3Z6S9"/>
<dbReference type="Gramene" id="Pp3c15_21563V3.1">
    <property type="protein sequence ID" value="PAC:32928587.CDS.1"/>
    <property type="gene ID" value="Pp3c15_21563"/>
</dbReference>
<keyword evidence="1" id="KW-0472">Membrane</keyword>
<dbReference type="EMBL" id="ABEU02000015">
    <property type="status" value="NOT_ANNOTATED_CDS"/>
    <property type="molecule type" value="Genomic_DNA"/>
</dbReference>
<reference evidence="2 3" key="2">
    <citation type="journal article" date="2018" name="Plant J.">
        <title>The Physcomitrella patens chromosome-scale assembly reveals moss genome structure and evolution.</title>
        <authorList>
            <person name="Lang D."/>
            <person name="Ullrich K.K."/>
            <person name="Murat F."/>
            <person name="Fuchs J."/>
            <person name="Jenkins J."/>
            <person name="Haas F.B."/>
            <person name="Piednoel M."/>
            <person name="Gundlach H."/>
            <person name="Van Bel M."/>
            <person name="Meyberg R."/>
            <person name="Vives C."/>
            <person name="Morata J."/>
            <person name="Symeonidi A."/>
            <person name="Hiss M."/>
            <person name="Muchero W."/>
            <person name="Kamisugi Y."/>
            <person name="Saleh O."/>
            <person name="Blanc G."/>
            <person name="Decker E.L."/>
            <person name="van Gessel N."/>
            <person name="Grimwood J."/>
            <person name="Hayes R.D."/>
            <person name="Graham S.W."/>
            <person name="Gunter L.E."/>
            <person name="McDaniel S.F."/>
            <person name="Hoernstein S.N.W."/>
            <person name="Larsson A."/>
            <person name="Li F.W."/>
            <person name="Perroud P.F."/>
            <person name="Phillips J."/>
            <person name="Ranjan P."/>
            <person name="Rokshar D.S."/>
            <person name="Rothfels C.J."/>
            <person name="Schneider L."/>
            <person name="Shu S."/>
            <person name="Stevenson D.W."/>
            <person name="Thummler F."/>
            <person name="Tillich M."/>
            <person name="Villarreal Aguilar J.C."/>
            <person name="Widiez T."/>
            <person name="Wong G.K."/>
            <person name="Wymore A."/>
            <person name="Zhang Y."/>
            <person name="Zimmer A.D."/>
            <person name="Quatrano R.S."/>
            <person name="Mayer K.F.X."/>
            <person name="Goodstein D."/>
            <person name="Casacuberta J.M."/>
            <person name="Vandepoele K."/>
            <person name="Reski R."/>
            <person name="Cuming A.C."/>
            <person name="Tuskan G.A."/>
            <person name="Maumus F."/>
            <person name="Salse J."/>
            <person name="Schmutz J."/>
            <person name="Rensing S.A."/>
        </authorList>
    </citation>
    <scope>NUCLEOTIDE SEQUENCE [LARGE SCALE GENOMIC DNA]</scope>
    <source>
        <strain evidence="2 3">cv. Gransden 2004</strain>
    </source>
</reference>
<evidence type="ECO:0000313" key="3">
    <source>
        <dbReference type="Proteomes" id="UP000006727"/>
    </source>
</evidence>
<dbReference type="Proteomes" id="UP000006727">
    <property type="component" value="Chromosome 15"/>
</dbReference>